<comment type="caution">
    <text evidence="1">The sequence shown here is derived from an EMBL/GenBank/DDBJ whole genome shotgun (WGS) entry which is preliminary data.</text>
</comment>
<gene>
    <name evidence="1" type="ORF">C7Y47_11425</name>
</gene>
<dbReference type="EMBL" id="SADV01000007">
    <property type="protein sequence ID" value="TQR33641.1"/>
    <property type="molecule type" value="Genomic_DNA"/>
</dbReference>
<sequence length="263" mass="31130">MKVVPLPLKKFKSDLYFKGTGEVLSDVSIEIFNGFGTTLLKLSHPGIQLELNYTQQKFNFTLKKYKSLKHLEETMSFLLTLLKGNEPLFTYLNEERQEIKIIQMNPLENIVVREELVVVFKIIETLKEIQQYYHVIFRDFKIDFSEDTIKKIELLKLHMTKKHILIDTAFFTTKDLIFYEEIMNHEDFVEEIVRNKKEFGFDSKKFIESINLLNQDIEINSELITQCDDAHIVSYEEYYDDGLNYFYIKAKSAQNGIKITFNN</sequence>
<reference evidence="1 2" key="1">
    <citation type="submission" date="2018-03" db="EMBL/GenBank/DDBJ databases">
        <title>Aerobic endospore-forming bacteria genome sequencing and assembly.</title>
        <authorList>
            <person name="Cavalcante D.A."/>
            <person name="Driks A."/>
            <person name="Putonti C."/>
            <person name="De-Souza M.T."/>
        </authorList>
    </citation>
    <scope>NUCLEOTIDE SEQUENCE [LARGE SCALE GENOMIC DNA]</scope>
    <source>
        <strain evidence="1 2">SDF0037</strain>
    </source>
</reference>
<accession>A0A544UK55</accession>
<evidence type="ECO:0000313" key="2">
    <source>
        <dbReference type="Proteomes" id="UP000317944"/>
    </source>
</evidence>
<dbReference type="OrthoDB" id="9839420at2"/>
<name>A0A544UK55_LYSSH</name>
<evidence type="ECO:0000313" key="1">
    <source>
        <dbReference type="EMBL" id="TQR33641.1"/>
    </source>
</evidence>
<protein>
    <submittedName>
        <fullName evidence="1">Uncharacterized protein</fullName>
    </submittedName>
</protein>
<proteinExistence type="predicted"/>
<dbReference type="Proteomes" id="UP000317944">
    <property type="component" value="Unassembled WGS sequence"/>
</dbReference>
<organism evidence="1 2">
    <name type="scientific">Lysinibacillus sphaericus</name>
    <name type="common">Bacillus sphaericus</name>
    <dbReference type="NCBI Taxonomy" id="1421"/>
    <lineage>
        <taxon>Bacteria</taxon>
        <taxon>Bacillati</taxon>
        <taxon>Bacillota</taxon>
        <taxon>Bacilli</taxon>
        <taxon>Bacillales</taxon>
        <taxon>Bacillaceae</taxon>
        <taxon>Lysinibacillus</taxon>
    </lineage>
</organism>
<dbReference type="AlphaFoldDB" id="A0A544UK55"/>